<keyword evidence="3" id="KW-0482">Metalloprotease</keyword>
<feature type="transmembrane region" description="Helical" evidence="1">
    <location>
        <begin position="215"/>
        <end position="232"/>
    </location>
</feature>
<dbReference type="PANTHER" id="PTHR39430">
    <property type="entry name" value="MEMBRANE-ASSOCIATED PROTEASE-RELATED"/>
    <property type="match status" value="1"/>
</dbReference>
<organism evidence="3 4">
    <name type="scientific">Romeriopsis navalis LEGE 11480</name>
    <dbReference type="NCBI Taxonomy" id="2777977"/>
    <lineage>
        <taxon>Bacteria</taxon>
        <taxon>Bacillati</taxon>
        <taxon>Cyanobacteriota</taxon>
        <taxon>Cyanophyceae</taxon>
        <taxon>Leptolyngbyales</taxon>
        <taxon>Leptolyngbyaceae</taxon>
        <taxon>Romeriopsis</taxon>
        <taxon>Romeriopsis navalis</taxon>
    </lineage>
</organism>
<comment type="caution">
    <text evidence="3">The sequence shown here is derived from an EMBL/GenBank/DDBJ whole genome shotgun (WGS) entry which is preliminary data.</text>
</comment>
<dbReference type="AlphaFoldDB" id="A0A928VTD5"/>
<feature type="domain" description="CAAX prenyl protease 2/Lysostaphin resistance protein A-like" evidence="2">
    <location>
        <begin position="130"/>
        <end position="221"/>
    </location>
</feature>
<dbReference type="GO" id="GO:0008237">
    <property type="term" value="F:metallopeptidase activity"/>
    <property type="evidence" value="ECO:0007669"/>
    <property type="project" value="UniProtKB-KW"/>
</dbReference>
<keyword evidence="4" id="KW-1185">Reference proteome</keyword>
<feature type="transmembrane region" description="Helical" evidence="1">
    <location>
        <begin position="49"/>
        <end position="69"/>
    </location>
</feature>
<dbReference type="PANTHER" id="PTHR39430:SF1">
    <property type="entry name" value="PROTEASE"/>
    <property type="match status" value="1"/>
</dbReference>
<feature type="transmembrane region" description="Helical" evidence="1">
    <location>
        <begin position="130"/>
        <end position="150"/>
    </location>
</feature>
<feature type="transmembrane region" description="Helical" evidence="1">
    <location>
        <begin position="252"/>
        <end position="271"/>
    </location>
</feature>
<evidence type="ECO:0000256" key="1">
    <source>
        <dbReference type="SAM" id="Phobius"/>
    </source>
</evidence>
<accession>A0A928VTD5</accession>
<name>A0A928VTD5_9CYAN</name>
<protein>
    <submittedName>
        <fullName evidence="3">CPBP family intramembrane metalloprotease</fullName>
    </submittedName>
</protein>
<keyword evidence="3" id="KW-0645">Protease</keyword>
<dbReference type="GO" id="GO:0004175">
    <property type="term" value="F:endopeptidase activity"/>
    <property type="evidence" value="ECO:0007669"/>
    <property type="project" value="UniProtKB-ARBA"/>
</dbReference>
<keyword evidence="1" id="KW-0472">Membrane</keyword>
<sequence length="281" mass="31865">MKSFLSRLFQTLTQLPAPLRILSFILILGLFWVPIALPIQLLIKDQNLVSLITMPVLYVIFLVLLQLWGRWGHPEESYLLQRYGMRRPKAWIYEWLGGLGIGYGVVLLLYELQGGMGWIRWFNPNRPMPWLLLEGFAIAALIGLAEEILFRGWLLDELKRNYQPNTALVATSVIFALLHGLRLVPASVQWISLALLSWALGMAKRVTGDRLGLSAGLHAGLVWCYYVLNVGQMFQYTNKVPVWLTGFEKNPLAGLVGILTMLGLAIGITFARQRQRLKSLH</sequence>
<dbReference type="InterPro" id="IPR003675">
    <property type="entry name" value="Rce1/LyrA-like_dom"/>
</dbReference>
<dbReference type="Pfam" id="PF02517">
    <property type="entry name" value="Rce1-like"/>
    <property type="match status" value="1"/>
</dbReference>
<gene>
    <name evidence="3" type="ORF">IQ266_26900</name>
</gene>
<dbReference type="GO" id="GO:0080120">
    <property type="term" value="P:CAAX-box protein maturation"/>
    <property type="evidence" value="ECO:0007669"/>
    <property type="project" value="UniProtKB-ARBA"/>
</dbReference>
<keyword evidence="1" id="KW-1133">Transmembrane helix</keyword>
<keyword evidence="1" id="KW-0812">Transmembrane</keyword>
<evidence type="ECO:0000259" key="2">
    <source>
        <dbReference type="Pfam" id="PF02517"/>
    </source>
</evidence>
<dbReference type="Proteomes" id="UP000625316">
    <property type="component" value="Unassembled WGS sequence"/>
</dbReference>
<evidence type="ECO:0000313" key="3">
    <source>
        <dbReference type="EMBL" id="MBE9033368.1"/>
    </source>
</evidence>
<dbReference type="EMBL" id="JADEXQ010000184">
    <property type="protein sequence ID" value="MBE9033368.1"/>
    <property type="molecule type" value="Genomic_DNA"/>
</dbReference>
<reference evidence="3" key="1">
    <citation type="submission" date="2020-10" db="EMBL/GenBank/DDBJ databases">
        <authorList>
            <person name="Castelo-Branco R."/>
            <person name="Eusebio N."/>
            <person name="Adriana R."/>
            <person name="Vieira A."/>
            <person name="Brugerolle De Fraissinette N."/>
            <person name="Rezende De Castro R."/>
            <person name="Schneider M.P."/>
            <person name="Vasconcelos V."/>
            <person name="Leao P.N."/>
        </authorList>
    </citation>
    <scope>NUCLEOTIDE SEQUENCE</scope>
    <source>
        <strain evidence="3">LEGE 11480</strain>
    </source>
</reference>
<dbReference type="RefSeq" id="WP_264328174.1">
    <property type="nucleotide sequence ID" value="NZ_JADEXQ010000184.1"/>
</dbReference>
<evidence type="ECO:0000313" key="4">
    <source>
        <dbReference type="Proteomes" id="UP000625316"/>
    </source>
</evidence>
<feature type="transmembrane region" description="Helical" evidence="1">
    <location>
        <begin position="21"/>
        <end position="43"/>
    </location>
</feature>
<feature type="transmembrane region" description="Helical" evidence="1">
    <location>
        <begin position="90"/>
        <end position="110"/>
    </location>
</feature>
<proteinExistence type="predicted"/>
<keyword evidence="3" id="KW-0378">Hydrolase</keyword>